<sequence length="272" mass="32129">MIAIEYGSRHNGILSCYSDRDLLLIYNSWKYTKEDKKRYQLLGYDVTVMSEKKAIYLANTGSLFLKHVIDEGKVIAGDVDIYEKVRSLWQAKNDYQYEIDSNIDIIELLYFLPENKYSLLFVNDLLITSIRNISIRRFAAEGVYIFAWEEIFKWLCLHGLINKKEVRILLYSRKLKNAYRLKMYYEVELSFINALIEIAKKIIKFNGRLRFCNHKSTILSLPDKFQERSYKQLRAYEVVCSFYQFRKDIMDIANMVSNPSYFSNSGIGKDFG</sequence>
<evidence type="ECO:0000313" key="1">
    <source>
        <dbReference type="EMBL" id="ECF8943947.1"/>
    </source>
</evidence>
<evidence type="ECO:0008006" key="2">
    <source>
        <dbReference type="Google" id="ProtNLM"/>
    </source>
</evidence>
<dbReference type="EMBL" id="AAIMQX010000004">
    <property type="protein sequence ID" value="ECF8943947.1"/>
    <property type="molecule type" value="Genomic_DNA"/>
</dbReference>
<comment type="caution">
    <text evidence="1">The sequence shown here is derived from an EMBL/GenBank/DDBJ whole genome shotgun (WGS) entry which is preliminary data.</text>
</comment>
<dbReference type="AlphaFoldDB" id="A0A5U5Y1W2"/>
<gene>
    <name evidence="1" type="ORF">C6640_11475</name>
</gene>
<name>A0A5U5Y1W2_SALER</name>
<proteinExistence type="predicted"/>
<reference evidence="1" key="1">
    <citation type="submission" date="2018-07" db="EMBL/GenBank/DDBJ databases">
        <authorList>
            <consortium name="GenomeTrakr network: Whole genome sequencing for foodborne pathogen traceback"/>
        </authorList>
    </citation>
    <scope>NUCLEOTIDE SEQUENCE</scope>
    <source>
        <strain evidence="1">CFSAN077848</strain>
    </source>
</reference>
<organism evidence="1">
    <name type="scientific">Salmonella enterica</name>
    <name type="common">Salmonella choleraesuis</name>
    <dbReference type="NCBI Taxonomy" id="28901"/>
    <lineage>
        <taxon>Bacteria</taxon>
        <taxon>Pseudomonadati</taxon>
        <taxon>Pseudomonadota</taxon>
        <taxon>Gammaproteobacteria</taxon>
        <taxon>Enterobacterales</taxon>
        <taxon>Enterobacteriaceae</taxon>
        <taxon>Salmonella</taxon>
    </lineage>
</organism>
<dbReference type="SUPFAM" id="SSF81301">
    <property type="entry name" value="Nucleotidyltransferase"/>
    <property type="match status" value="1"/>
</dbReference>
<dbReference type="InterPro" id="IPR043519">
    <property type="entry name" value="NT_sf"/>
</dbReference>
<accession>A0A5U5Y1W2</accession>
<protein>
    <recommendedName>
        <fullName evidence="2">Nucleotidyltransferase domain-containing protein</fullName>
    </recommendedName>
</protein>